<gene>
    <name evidence="1" type="primary">cyp188A3</name>
    <name evidence="1" type="ORF">BZL30_6179</name>
</gene>
<evidence type="ECO:0000313" key="2">
    <source>
        <dbReference type="Proteomes" id="UP000189229"/>
    </source>
</evidence>
<reference evidence="1 2" key="1">
    <citation type="submission" date="2017-02" db="EMBL/GenBank/DDBJ databases">
        <title>Complete genome sequences of Mycobacterium kansasii strains isolated from rhesus macaques.</title>
        <authorList>
            <person name="Panda A."/>
            <person name="Nagaraj S."/>
            <person name="Zhao X."/>
            <person name="Tettelin H."/>
            <person name="Detolla L.J."/>
        </authorList>
    </citation>
    <scope>NUCLEOTIDE SEQUENCE [LARGE SCALE GENOMIC DNA]</scope>
    <source>
        <strain evidence="1 2">11-3813</strain>
    </source>
</reference>
<evidence type="ECO:0000313" key="1">
    <source>
        <dbReference type="EMBL" id="OOK70571.1"/>
    </source>
</evidence>
<comment type="caution">
    <text evidence="1">The sequence shown here is derived from an EMBL/GenBank/DDBJ whole genome shotgun (WGS) entry which is preliminary data.</text>
</comment>
<dbReference type="AlphaFoldDB" id="A0A1V3WW71"/>
<sequence length="86" mass="9645">MARTVFKSMLTAVLDRMPDYRCDPAGTVHYETIGVIQGMRKLPATFTPGHKVGAGLDETLDKLQRICDEQELARPVTERKEAAVIW</sequence>
<proteinExistence type="predicted"/>
<organism evidence="1 2">
    <name type="scientific">Mycobacterium kansasii</name>
    <dbReference type="NCBI Taxonomy" id="1768"/>
    <lineage>
        <taxon>Bacteria</taxon>
        <taxon>Bacillati</taxon>
        <taxon>Actinomycetota</taxon>
        <taxon>Actinomycetes</taxon>
        <taxon>Mycobacteriales</taxon>
        <taxon>Mycobacteriaceae</taxon>
        <taxon>Mycobacterium</taxon>
    </lineage>
</organism>
<dbReference type="EMBL" id="MVBM01000006">
    <property type="protein sequence ID" value="OOK70571.1"/>
    <property type="molecule type" value="Genomic_DNA"/>
</dbReference>
<protein>
    <submittedName>
        <fullName evidence="1">Cytochrome P450 domain protein</fullName>
    </submittedName>
</protein>
<accession>A0A1V3WW71</accession>
<name>A0A1V3WW71_MYCKA</name>
<dbReference type="Proteomes" id="UP000189229">
    <property type="component" value="Unassembled WGS sequence"/>
</dbReference>